<feature type="compositionally biased region" description="Polar residues" evidence="1">
    <location>
        <begin position="192"/>
        <end position="204"/>
    </location>
</feature>
<evidence type="ECO:0000313" key="2">
    <source>
        <dbReference type="EMBL" id="KXH26106.1"/>
    </source>
</evidence>
<reference evidence="2 3" key="1">
    <citation type="submission" date="2014-02" db="EMBL/GenBank/DDBJ databases">
        <title>The genome sequence of Colletotrichum salicis CBS 607.94.</title>
        <authorList>
            <person name="Baroncelli R."/>
            <person name="Thon M.R."/>
        </authorList>
    </citation>
    <scope>NUCLEOTIDE SEQUENCE [LARGE SCALE GENOMIC DNA]</scope>
    <source>
        <strain evidence="2 3">CBS 607.94</strain>
    </source>
</reference>
<evidence type="ECO:0000313" key="3">
    <source>
        <dbReference type="Proteomes" id="UP000070121"/>
    </source>
</evidence>
<dbReference type="AlphaFoldDB" id="A0A135RQV2"/>
<sequence length="228" mass="25597">MEKHLKPGVHYIVINGRYYVAKDLHPANFGDPVVEPVVGYPKPQSEGRAVLASLRHRVRVPIILKKNPGAHVNKRFDMLYDRTNLYKPLGPDLAQEDEGRVGQAGQRLDVDQRFHRNNPYGVPSPMPHNPVLPDLNGYAENEDAPVSDGLEYQQHVPMAPMAPWHPINLQESDSREHERAMEALHDYVIARQQPQHLNPFNGASQTQQPHSNQPQAQAQQPPGPAGDL</sequence>
<comment type="caution">
    <text evidence="2">The sequence shown here is derived from an EMBL/GenBank/DDBJ whole genome shotgun (WGS) entry which is preliminary data.</text>
</comment>
<feature type="region of interest" description="Disordered" evidence="1">
    <location>
        <begin position="192"/>
        <end position="228"/>
    </location>
</feature>
<keyword evidence="3" id="KW-1185">Reference proteome</keyword>
<feature type="region of interest" description="Disordered" evidence="1">
    <location>
        <begin position="115"/>
        <end position="144"/>
    </location>
</feature>
<evidence type="ECO:0000256" key="1">
    <source>
        <dbReference type="SAM" id="MobiDB-lite"/>
    </source>
</evidence>
<gene>
    <name evidence="2" type="ORF">CSAL01_06339</name>
</gene>
<dbReference type="EMBL" id="JFFI01002723">
    <property type="protein sequence ID" value="KXH26106.1"/>
    <property type="molecule type" value="Genomic_DNA"/>
</dbReference>
<dbReference type="OrthoDB" id="4850616at2759"/>
<dbReference type="Proteomes" id="UP000070121">
    <property type="component" value="Unassembled WGS sequence"/>
</dbReference>
<proteinExistence type="predicted"/>
<name>A0A135RQV2_9PEZI</name>
<protein>
    <submittedName>
        <fullName evidence="2">Uncharacterized protein</fullName>
    </submittedName>
</protein>
<organism evidence="2 3">
    <name type="scientific">Colletotrichum salicis</name>
    <dbReference type="NCBI Taxonomy" id="1209931"/>
    <lineage>
        <taxon>Eukaryota</taxon>
        <taxon>Fungi</taxon>
        <taxon>Dikarya</taxon>
        <taxon>Ascomycota</taxon>
        <taxon>Pezizomycotina</taxon>
        <taxon>Sordariomycetes</taxon>
        <taxon>Hypocreomycetidae</taxon>
        <taxon>Glomerellales</taxon>
        <taxon>Glomerellaceae</taxon>
        <taxon>Colletotrichum</taxon>
        <taxon>Colletotrichum acutatum species complex</taxon>
    </lineage>
</organism>
<accession>A0A135RQV2</accession>
<feature type="compositionally biased region" description="Low complexity" evidence="1">
    <location>
        <begin position="205"/>
        <end position="220"/>
    </location>
</feature>